<keyword evidence="13" id="KW-1185">Reference proteome</keyword>
<evidence type="ECO:0000313" key="12">
    <source>
        <dbReference type="EMBL" id="MFC7308913.1"/>
    </source>
</evidence>
<feature type="domain" description="Signal transduction histidine kinase subgroup 3 dimerisation and phosphoacceptor" evidence="11">
    <location>
        <begin position="189"/>
        <end position="252"/>
    </location>
</feature>
<keyword evidence="3" id="KW-0597">Phosphoprotein</keyword>
<dbReference type="PANTHER" id="PTHR24421">
    <property type="entry name" value="NITRATE/NITRITE SENSOR PROTEIN NARX-RELATED"/>
    <property type="match status" value="1"/>
</dbReference>
<accession>A0ABW2JTZ9</accession>
<evidence type="ECO:0000256" key="4">
    <source>
        <dbReference type="ARBA" id="ARBA00022679"/>
    </source>
</evidence>
<dbReference type="EMBL" id="JBHTCF010000018">
    <property type="protein sequence ID" value="MFC7308913.1"/>
    <property type="molecule type" value="Genomic_DNA"/>
</dbReference>
<keyword evidence="6 12" id="KW-0418">Kinase</keyword>
<evidence type="ECO:0000256" key="5">
    <source>
        <dbReference type="ARBA" id="ARBA00022741"/>
    </source>
</evidence>
<dbReference type="InterPro" id="IPR050482">
    <property type="entry name" value="Sensor_HK_TwoCompSys"/>
</dbReference>
<evidence type="ECO:0000256" key="7">
    <source>
        <dbReference type="ARBA" id="ARBA00022840"/>
    </source>
</evidence>
<dbReference type="InterPro" id="IPR011712">
    <property type="entry name" value="Sig_transdc_His_kin_sub3_dim/P"/>
</dbReference>
<keyword evidence="4" id="KW-0808">Transferase</keyword>
<name>A0ABW2JTZ9_9ACTN</name>
<evidence type="ECO:0000256" key="3">
    <source>
        <dbReference type="ARBA" id="ARBA00022553"/>
    </source>
</evidence>
<comment type="catalytic activity">
    <reaction evidence="1">
        <text>ATP + protein L-histidine = ADP + protein N-phospho-L-histidine.</text>
        <dbReference type="EC" id="2.7.13.3"/>
    </reaction>
</comment>
<evidence type="ECO:0000256" key="2">
    <source>
        <dbReference type="ARBA" id="ARBA00012438"/>
    </source>
</evidence>
<organism evidence="12 13">
    <name type="scientific">Streptomyces monticola</name>
    <dbReference type="NCBI Taxonomy" id="2666263"/>
    <lineage>
        <taxon>Bacteria</taxon>
        <taxon>Bacillati</taxon>
        <taxon>Actinomycetota</taxon>
        <taxon>Actinomycetes</taxon>
        <taxon>Kitasatosporales</taxon>
        <taxon>Streptomycetaceae</taxon>
        <taxon>Streptomyces</taxon>
    </lineage>
</organism>
<dbReference type="Pfam" id="PF07730">
    <property type="entry name" value="HisKA_3"/>
    <property type="match status" value="1"/>
</dbReference>
<keyword evidence="10" id="KW-0472">Membrane</keyword>
<dbReference type="SUPFAM" id="SSF55874">
    <property type="entry name" value="ATPase domain of HSP90 chaperone/DNA topoisomerase II/histidine kinase"/>
    <property type="match status" value="1"/>
</dbReference>
<dbReference type="Proteomes" id="UP001596523">
    <property type="component" value="Unassembled WGS sequence"/>
</dbReference>
<evidence type="ECO:0000256" key="1">
    <source>
        <dbReference type="ARBA" id="ARBA00000085"/>
    </source>
</evidence>
<gene>
    <name evidence="12" type="ORF">ACFQVC_32465</name>
</gene>
<evidence type="ECO:0000256" key="10">
    <source>
        <dbReference type="SAM" id="Phobius"/>
    </source>
</evidence>
<evidence type="ECO:0000256" key="8">
    <source>
        <dbReference type="ARBA" id="ARBA00023012"/>
    </source>
</evidence>
<feature type="region of interest" description="Disordered" evidence="9">
    <location>
        <begin position="1"/>
        <end position="21"/>
    </location>
</feature>
<dbReference type="PANTHER" id="PTHR24421:SF10">
    <property type="entry name" value="NITRATE_NITRITE SENSOR PROTEIN NARQ"/>
    <property type="match status" value="1"/>
</dbReference>
<dbReference type="RefSeq" id="WP_381837346.1">
    <property type="nucleotide sequence ID" value="NZ_JBHTCF010000018.1"/>
</dbReference>
<comment type="caution">
    <text evidence="12">The sequence shown here is derived from an EMBL/GenBank/DDBJ whole genome shotgun (WGS) entry which is preliminary data.</text>
</comment>
<dbReference type="GO" id="GO:0016301">
    <property type="term" value="F:kinase activity"/>
    <property type="evidence" value="ECO:0007669"/>
    <property type="project" value="UniProtKB-KW"/>
</dbReference>
<evidence type="ECO:0000256" key="6">
    <source>
        <dbReference type="ARBA" id="ARBA00022777"/>
    </source>
</evidence>
<feature type="transmembrane region" description="Helical" evidence="10">
    <location>
        <begin position="57"/>
        <end position="77"/>
    </location>
</feature>
<keyword evidence="7" id="KW-0067">ATP-binding</keyword>
<dbReference type="EC" id="2.7.13.3" evidence="2"/>
<keyword evidence="5" id="KW-0547">Nucleotide-binding</keyword>
<proteinExistence type="predicted"/>
<dbReference type="Gene3D" id="1.20.5.1930">
    <property type="match status" value="1"/>
</dbReference>
<sequence length="394" mass="41580">MTERDTMTASSPSAAPPVSAPWRPSPSDIALSAAVAAVGALEALTDEPYGLLHPHVWVRGLLPVALGAVVVLIRRWPVHVALFVMLSDLLFYEPVALAVAMFGVGAYARSRSVRIALTLCAMAAHSWAQIGPRQSAGHILTLTLLLVALPELIGLYARSRQALASVAVVRARQLEREQELIADRARAQEQKRIAREMHDVLSHRIAHLVIRAGALQSQPDRGPEAVAEEAAQIRTLGRTALAELRDVLGVLSAASGRTDADFAPQPTLDDLHALVDQARGLGTPVEWSGPPPAALDIAPSVQRAAYRLVQEGLTNAAKHAHGAPVRIDLATTDDQRALRVRVVNEAATRTGAGAVPGAQSGLAGLRERIELLGGTFESGPTSSGGFALSGVIPL</sequence>
<dbReference type="CDD" id="cd16917">
    <property type="entry name" value="HATPase_UhpB-NarQ-NarX-like"/>
    <property type="match status" value="1"/>
</dbReference>
<keyword evidence="10" id="KW-0812">Transmembrane</keyword>
<evidence type="ECO:0000313" key="13">
    <source>
        <dbReference type="Proteomes" id="UP001596523"/>
    </source>
</evidence>
<reference evidence="13" key="1">
    <citation type="journal article" date="2019" name="Int. J. Syst. Evol. Microbiol.">
        <title>The Global Catalogue of Microorganisms (GCM) 10K type strain sequencing project: providing services to taxonomists for standard genome sequencing and annotation.</title>
        <authorList>
            <consortium name="The Broad Institute Genomics Platform"/>
            <consortium name="The Broad Institute Genome Sequencing Center for Infectious Disease"/>
            <person name="Wu L."/>
            <person name="Ma J."/>
        </authorList>
    </citation>
    <scope>NUCLEOTIDE SEQUENCE [LARGE SCALE GENOMIC DNA]</scope>
    <source>
        <strain evidence="13">SYNS20</strain>
    </source>
</reference>
<evidence type="ECO:0000259" key="11">
    <source>
        <dbReference type="Pfam" id="PF07730"/>
    </source>
</evidence>
<evidence type="ECO:0000256" key="9">
    <source>
        <dbReference type="SAM" id="MobiDB-lite"/>
    </source>
</evidence>
<keyword evidence="8" id="KW-0902">Two-component regulatory system</keyword>
<feature type="transmembrane region" description="Helical" evidence="10">
    <location>
        <begin position="89"/>
        <end position="108"/>
    </location>
</feature>
<dbReference type="InterPro" id="IPR036890">
    <property type="entry name" value="HATPase_C_sf"/>
</dbReference>
<protein>
    <recommendedName>
        <fullName evidence="2">histidine kinase</fullName>
        <ecNumber evidence="2">2.7.13.3</ecNumber>
    </recommendedName>
</protein>
<dbReference type="Gene3D" id="3.30.565.10">
    <property type="entry name" value="Histidine kinase-like ATPase, C-terminal domain"/>
    <property type="match status" value="1"/>
</dbReference>
<keyword evidence="10" id="KW-1133">Transmembrane helix</keyword>